<dbReference type="EMBL" id="GBXM01003968">
    <property type="protein sequence ID" value="JAI04610.1"/>
    <property type="molecule type" value="Transcribed_RNA"/>
</dbReference>
<protein>
    <submittedName>
        <fullName evidence="1">Uncharacterized protein</fullName>
    </submittedName>
</protein>
<dbReference type="AlphaFoldDB" id="A0A0E9XPN8"/>
<reference evidence="1" key="2">
    <citation type="journal article" date="2015" name="Fish Shellfish Immunol.">
        <title>Early steps in the European eel (Anguilla anguilla)-Vibrio vulnificus interaction in the gills: Role of the RtxA13 toxin.</title>
        <authorList>
            <person name="Callol A."/>
            <person name="Pajuelo D."/>
            <person name="Ebbesson L."/>
            <person name="Teles M."/>
            <person name="MacKenzie S."/>
            <person name="Amaro C."/>
        </authorList>
    </citation>
    <scope>NUCLEOTIDE SEQUENCE</scope>
</reference>
<accession>A0A0E9XPN8</accession>
<sequence length="39" mass="4506">MYILYIQSISLHGWIFTKVIQVKYLAQGYNNSVQPGKCT</sequence>
<name>A0A0E9XPN8_ANGAN</name>
<organism evidence="1">
    <name type="scientific">Anguilla anguilla</name>
    <name type="common">European freshwater eel</name>
    <name type="synonym">Muraena anguilla</name>
    <dbReference type="NCBI Taxonomy" id="7936"/>
    <lineage>
        <taxon>Eukaryota</taxon>
        <taxon>Metazoa</taxon>
        <taxon>Chordata</taxon>
        <taxon>Craniata</taxon>
        <taxon>Vertebrata</taxon>
        <taxon>Euteleostomi</taxon>
        <taxon>Actinopterygii</taxon>
        <taxon>Neopterygii</taxon>
        <taxon>Teleostei</taxon>
        <taxon>Anguilliformes</taxon>
        <taxon>Anguillidae</taxon>
        <taxon>Anguilla</taxon>
    </lineage>
</organism>
<reference evidence="1" key="1">
    <citation type="submission" date="2014-11" db="EMBL/GenBank/DDBJ databases">
        <authorList>
            <person name="Amaro Gonzalez C."/>
        </authorList>
    </citation>
    <scope>NUCLEOTIDE SEQUENCE</scope>
</reference>
<proteinExistence type="predicted"/>
<evidence type="ECO:0000313" key="1">
    <source>
        <dbReference type="EMBL" id="JAI04610.1"/>
    </source>
</evidence>